<protein>
    <submittedName>
        <fullName evidence="2">Signal peptide prediction</fullName>
    </submittedName>
</protein>
<comment type="caution">
    <text evidence="2">The sequence shown here is derived from an EMBL/GenBank/DDBJ whole genome shotgun (WGS) entry which is preliminary data.</text>
</comment>
<dbReference type="OrthoDB" id="9812255at2"/>
<dbReference type="InterPro" id="IPR006059">
    <property type="entry name" value="SBP"/>
</dbReference>
<sequence length="388" mass="43199">MHASPVRLRVLGTSVSLLEPIRERAAADLGIELEYIIHDGTTAQRIAALEPEAFDIYDQWFHNVDLIWPTRSIQPIELARIERWDEVNALPKDGRLSAEAPRAPGGNPADRLYVQHNGELGANEASQISMLPTVHNADSFAYLLPRDQLEPLSWAALLDSANAGAIALQSDAAIGALDAVLAVQAAGLCAFDDPGNLTVEEIDELVEQLIRFKRAGHFQRFWATEAEAAELLTSGAANIASMWWQGFVRLRRAGVPVRMATPREGYRGWYGGLALSRCLEGRALDAAYEYLNWWLCGYAGAVMARNGAYMSNPASVRPFLSEAEWAYWYEGKPASEDLVDPYGERIVREGESHEGGGYERRMSRVIVWDSVMDEHNYLVRRWADLLKS</sequence>
<evidence type="ECO:0000313" key="2">
    <source>
        <dbReference type="EMBL" id="PWG61817.1"/>
    </source>
</evidence>
<proteinExistence type="predicted"/>
<dbReference type="AlphaFoldDB" id="A0A2U2MYE0"/>
<dbReference type="PANTHER" id="PTHR30222">
    <property type="entry name" value="SPERMIDINE/PUTRESCINE-BINDING PERIPLASMIC PROTEIN"/>
    <property type="match status" value="1"/>
</dbReference>
<name>A0A2U2MYE0_9GAMM</name>
<gene>
    <name evidence="2" type="ORF">DEM34_14500</name>
</gene>
<keyword evidence="3" id="KW-1185">Reference proteome</keyword>
<evidence type="ECO:0000256" key="1">
    <source>
        <dbReference type="ARBA" id="ARBA00022729"/>
    </source>
</evidence>
<keyword evidence="1" id="KW-0732">Signal</keyword>
<accession>A0A2U2MYE0</accession>
<dbReference type="PANTHER" id="PTHR30222:SF17">
    <property type="entry name" value="SPERMIDINE_PUTRESCINE-BINDING PERIPLASMIC PROTEIN"/>
    <property type="match status" value="1"/>
</dbReference>
<evidence type="ECO:0000313" key="3">
    <source>
        <dbReference type="Proteomes" id="UP000245474"/>
    </source>
</evidence>
<organism evidence="2 3">
    <name type="scientific">Sediminicurvatus halobius</name>
    <dbReference type="NCBI Taxonomy" id="2182432"/>
    <lineage>
        <taxon>Bacteria</taxon>
        <taxon>Pseudomonadati</taxon>
        <taxon>Pseudomonadota</taxon>
        <taxon>Gammaproteobacteria</taxon>
        <taxon>Chromatiales</taxon>
        <taxon>Ectothiorhodospiraceae</taxon>
        <taxon>Sediminicurvatus</taxon>
    </lineage>
</organism>
<dbReference type="RefSeq" id="WP_109679549.1">
    <property type="nucleotide sequence ID" value="NZ_CP086615.1"/>
</dbReference>
<dbReference type="Gene3D" id="3.40.190.10">
    <property type="entry name" value="Periplasmic binding protein-like II"/>
    <property type="match status" value="1"/>
</dbReference>
<reference evidence="2 3" key="1">
    <citation type="submission" date="2018-05" db="EMBL/GenBank/DDBJ databases">
        <title>Spiribacter halobius sp. nov., a moderately halophilic bacterium isolated from marine solar saltern.</title>
        <authorList>
            <person name="Zheng W.-S."/>
            <person name="Lu D.-C."/>
            <person name="Du Z.-J."/>
        </authorList>
    </citation>
    <scope>NUCLEOTIDE SEQUENCE [LARGE SCALE GENOMIC DNA]</scope>
    <source>
        <strain evidence="2 3">E85</strain>
    </source>
</reference>
<dbReference type="SUPFAM" id="SSF53850">
    <property type="entry name" value="Periplasmic binding protein-like II"/>
    <property type="match status" value="1"/>
</dbReference>
<dbReference type="Pfam" id="PF13416">
    <property type="entry name" value="SBP_bac_8"/>
    <property type="match status" value="1"/>
</dbReference>
<dbReference type="Proteomes" id="UP000245474">
    <property type="component" value="Unassembled WGS sequence"/>
</dbReference>
<dbReference type="EMBL" id="QFFI01000026">
    <property type="protein sequence ID" value="PWG61817.1"/>
    <property type="molecule type" value="Genomic_DNA"/>
</dbReference>